<feature type="transmembrane region" description="Helical" evidence="1">
    <location>
        <begin position="71"/>
        <end position="93"/>
    </location>
</feature>
<dbReference type="GeneID" id="93845977"/>
<evidence type="ECO:0000313" key="5">
    <source>
        <dbReference type="Proteomes" id="UP000255277"/>
    </source>
</evidence>
<reference evidence="2 7" key="3">
    <citation type="submission" date="2019-07" db="EMBL/GenBank/DDBJ databases">
        <title>Whole genome shotgun sequence of Staphylococcus gallinarum NBRC 109767.</title>
        <authorList>
            <person name="Hosoyama A."/>
            <person name="Uohara A."/>
            <person name="Ohji S."/>
            <person name="Ichikawa N."/>
        </authorList>
    </citation>
    <scope>NUCLEOTIDE SEQUENCE [LARGE SCALE GENOMIC DNA]</scope>
    <source>
        <strain evidence="2 7">NBRC 109767</strain>
    </source>
</reference>
<dbReference type="Proteomes" id="UP000283576">
    <property type="component" value="Unassembled WGS sequence"/>
</dbReference>
<evidence type="ECO:0000313" key="3">
    <source>
        <dbReference type="EMBL" id="RIL42800.1"/>
    </source>
</evidence>
<evidence type="ECO:0000256" key="1">
    <source>
        <dbReference type="SAM" id="Phobius"/>
    </source>
</evidence>
<evidence type="ECO:0000313" key="6">
    <source>
        <dbReference type="Proteomes" id="UP000283576"/>
    </source>
</evidence>
<protein>
    <submittedName>
        <fullName evidence="4">Membrane protein</fullName>
    </submittedName>
</protein>
<gene>
    <name evidence="3" type="ORF">BUZ01_08025</name>
    <name evidence="4" type="ORF">NCTC12195_01319</name>
    <name evidence="2" type="ORF">SGA02_02380</name>
</gene>
<evidence type="ECO:0000313" key="4">
    <source>
        <dbReference type="EMBL" id="SUM31882.1"/>
    </source>
</evidence>
<dbReference type="AlphaFoldDB" id="A0A0D0SJ68"/>
<evidence type="ECO:0000313" key="7">
    <source>
        <dbReference type="Proteomes" id="UP000321057"/>
    </source>
</evidence>
<dbReference type="EMBL" id="QXRZ01000004">
    <property type="protein sequence ID" value="RIL42800.1"/>
    <property type="molecule type" value="Genomic_DNA"/>
</dbReference>
<keyword evidence="1" id="KW-0812">Transmembrane</keyword>
<accession>A0A0D0SJ68</accession>
<keyword evidence="1" id="KW-0472">Membrane</keyword>
<dbReference type="EMBL" id="BKAX01000001">
    <property type="protein sequence ID" value="GEQ04410.1"/>
    <property type="molecule type" value="Genomic_DNA"/>
</dbReference>
<name>A0A0D0SJ68_STAGA</name>
<dbReference type="EMBL" id="UHDK01000001">
    <property type="protein sequence ID" value="SUM31882.1"/>
    <property type="molecule type" value="Genomic_DNA"/>
</dbReference>
<dbReference type="RefSeq" id="WP_042738164.1">
    <property type="nucleotide sequence ID" value="NZ_BKAX01000001.1"/>
</dbReference>
<evidence type="ECO:0000313" key="2">
    <source>
        <dbReference type="EMBL" id="GEQ04410.1"/>
    </source>
</evidence>
<reference evidence="4 5" key="2">
    <citation type="submission" date="2018-06" db="EMBL/GenBank/DDBJ databases">
        <authorList>
            <consortium name="Pathogen Informatics"/>
            <person name="Doyle S."/>
        </authorList>
    </citation>
    <scope>NUCLEOTIDE SEQUENCE [LARGE SCALE GENOMIC DNA]</scope>
    <source>
        <strain evidence="4 5">NCTC12195</strain>
    </source>
</reference>
<dbReference type="STRING" id="1293.SH09_03130"/>
<dbReference type="Proteomes" id="UP000321057">
    <property type="component" value="Unassembled WGS sequence"/>
</dbReference>
<proteinExistence type="predicted"/>
<dbReference type="Proteomes" id="UP000255277">
    <property type="component" value="Unassembled WGS sequence"/>
</dbReference>
<organism evidence="3 6">
    <name type="scientific">Staphylococcus gallinarum</name>
    <dbReference type="NCBI Taxonomy" id="1293"/>
    <lineage>
        <taxon>Bacteria</taxon>
        <taxon>Bacillati</taxon>
        <taxon>Bacillota</taxon>
        <taxon>Bacilli</taxon>
        <taxon>Bacillales</taxon>
        <taxon>Staphylococcaceae</taxon>
        <taxon>Staphylococcus</taxon>
    </lineage>
</organism>
<keyword evidence="7" id="KW-1185">Reference proteome</keyword>
<feature type="transmembrane region" description="Helical" evidence="1">
    <location>
        <begin position="20"/>
        <end position="38"/>
    </location>
</feature>
<keyword evidence="1" id="KW-1133">Transmembrane helix</keyword>
<dbReference type="OrthoDB" id="2412200at2"/>
<reference evidence="3 6" key="1">
    <citation type="journal article" date="2016" name="Front. Microbiol.">
        <title>Comprehensive Phylogenetic Analysis of Bovine Non-aureus Staphylococci Species Based on Whole-Genome Sequencing.</title>
        <authorList>
            <person name="Naushad S."/>
            <person name="Barkema H.W."/>
            <person name="Luby C."/>
            <person name="Condas L.A."/>
            <person name="Nobrega D.B."/>
            <person name="Carson D.A."/>
            <person name="De Buck J."/>
        </authorList>
    </citation>
    <scope>NUCLEOTIDE SEQUENCE [LARGE SCALE GENOMIC DNA]</scope>
    <source>
        <strain evidence="3 6">SNUC 1388</strain>
    </source>
</reference>
<feature type="transmembrane region" description="Helical" evidence="1">
    <location>
        <begin position="44"/>
        <end position="64"/>
    </location>
</feature>
<sequence>MNNQNETHRRKQLKFERNFINIPFLAFALIIAILNLSFPDINIMMTLFGLFFLYNGGILFVSFIKHYKRTTILSLILTILSLTLFGLSLYLYAAANNLI</sequence>